<evidence type="ECO:0000256" key="6">
    <source>
        <dbReference type="PIRSR" id="PIRSR610300-51"/>
    </source>
</evidence>
<dbReference type="InterPro" id="IPR010300">
    <property type="entry name" value="CDO_1"/>
</dbReference>
<proteinExistence type="inferred from homology"/>
<reference evidence="7 8" key="1">
    <citation type="journal article" date="2014" name="Antonie Van Leeuwenhoek">
        <title>Fictibacillus enclensis sp. nov., isolated from marine sediment.</title>
        <authorList>
            <person name="Dastager S.G."/>
            <person name="Mawlankar R."/>
            <person name="Srinivasan K."/>
            <person name="Tang S.K."/>
            <person name="Lee J.C."/>
            <person name="Ramana V.V."/>
            <person name="Shouche Y.S."/>
        </authorList>
    </citation>
    <scope>NUCLEOTIDE SEQUENCE [LARGE SCALE GENOMIC DNA]</scope>
    <source>
        <strain evidence="7 8">NIO-1003</strain>
    </source>
</reference>
<evidence type="ECO:0008006" key="9">
    <source>
        <dbReference type="Google" id="ProtNLM"/>
    </source>
</evidence>
<dbReference type="GO" id="GO:0016702">
    <property type="term" value="F:oxidoreductase activity, acting on single donors with incorporation of molecular oxygen, incorporation of two atoms of oxygen"/>
    <property type="evidence" value="ECO:0007669"/>
    <property type="project" value="InterPro"/>
</dbReference>
<evidence type="ECO:0000313" key="8">
    <source>
        <dbReference type="Proteomes" id="UP000054099"/>
    </source>
</evidence>
<keyword evidence="2 6" id="KW-0479">Metal-binding</keyword>
<evidence type="ECO:0000313" key="7">
    <source>
        <dbReference type="EMBL" id="KSU85295.1"/>
    </source>
</evidence>
<name>A0A0V8JDS7_9BACL</name>
<comment type="similarity">
    <text evidence="1">Belongs to the cysteine dioxygenase family.</text>
</comment>
<keyword evidence="3" id="KW-0223">Dioxygenase</keyword>
<dbReference type="GO" id="GO:0008198">
    <property type="term" value="F:ferrous iron binding"/>
    <property type="evidence" value="ECO:0007669"/>
    <property type="project" value="TreeGrafter"/>
</dbReference>
<keyword evidence="4" id="KW-0560">Oxidoreductase</keyword>
<dbReference type="EMBL" id="LNQN01000001">
    <property type="protein sequence ID" value="KSU85295.1"/>
    <property type="molecule type" value="Genomic_DNA"/>
</dbReference>
<dbReference type="Proteomes" id="UP000054099">
    <property type="component" value="Unassembled WGS sequence"/>
</dbReference>
<evidence type="ECO:0000256" key="5">
    <source>
        <dbReference type="ARBA" id="ARBA00023004"/>
    </source>
</evidence>
<evidence type="ECO:0000256" key="2">
    <source>
        <dbReference type="ARBA" id="ARBA00022723"/>
    </source>
</evidence>
<protein>
    <recommendedName>
        <fullName evidence="9">Cysteine dioxygenase</fullName>
    </recommendedName>
</protein>
<comment type="caution">
    <text evidence="7">The sequence shown here is derived from an EMBL/GenBank/DDBJ whole genome shotgun (WGS) entry which is preliminary data.</text>
</comment>
<dbReference type="AlphaFoldDB" id="A0A0V8JDS7"/>
<gene>
    <name evidence="7" type="ORF">AS030_07250</name>
</gene>
<dbReference type="Gene3D" id="2.60.120.10">
    <property type="entry name" value="Jelly Rolls"/>
    <property type="match status" value="1"/>
</dbReference>
<accession>A0A0V8JDS7</accession>
<dbReference type="PANTHER" id="PTHR12918">
    <property type="entry name" value="CYSTEINE DIOXYGENASE"/>
    <property type="match status" value="1"/>
</dbReference>
<dbReference type="PANTHER" id="PTHR12918:SF1">
    <property type="entry name" value="CYSTEINE DIOXYGENASE TYPE 1"/>
    <property type="match status" value="1"/>
</dbReference>
<sequence>MKSVTLLERIQTLFGSMHNPSSRQLLTAIKQLDARLEDVTPFLKEPGNKPYGRQMFYQNDHIEILVMQWSTYLDCAPHDHGQSYGWVQIIAGSSDHWIYEISPASLPLERLNRKEKSGSYLNVGKGMIHKMGSRGEEPLITLHVYTPPISGMKVYDLNKCAVCIVSEDCGAWWPEEQKQQLKTVRLKGPWENEP</sequence>
<keyword evidence="5 6" id="KW-0408">Iron</keyword>
<dbReference type="CDD" id="cd10548">
    <property type="entry name" value="cupin_CDO"/>
    <property type="match status" value="1"/>
</dbReference>
<evidence type="ECO:0000256" key="4">
    <source>
        <dbReference type="ARBA" id="ARBA00023002"/>
    </source>
</evidence>
<feature type="binding site" evidence="6">
    <location>
        <position position="78"/>
    </location>
    <ligand>
        <name>Fe cation</name>
        <dbReference type="ChEBI" id="CHEBI:24875"/>
        <note>catalytic</note>
    </ligand>
</feature>
<evidence type="ECO:0000256" key="1">
    <source>
        <dbReference type="ARBA" id="ARBA00006622"/>
    </source>
</evidence>
<evidence type="ECO:0000256" key="3">
    <source>
        <dbReference type="ARBA" id="ARBA00022964"/>
    </source>
</evidence>
<feature type="binding site" evidence="6">
    <location>
        <position position="80"/>
    </location>
    <ligand>
        <name>Fe cation</name>
        <dbReference type="ChEBI" id="CHEBI:24875"/>
        <note>catalytic</note>
    </ligand>
</feature>
<dbReference type="InterPro" id="IPR011051">
    <property type="entry name" value="RmlC_Cupin_sf"/>
</dbReference>
<keyword evidence="8" id="KW-1185">Reference proteome</keyword>
<dbReference type="InterPro" id="IPR014710">
    <property type="entry name" value="RmlC-like_jellyroll"/>
</dbReference>
<dbReference type="SUPFAM" id="SSF51182">
    <property type="entry name" value="RmlC-like cupins"/>
    <property type="match status" value="1"/>
</dbReference>
<organism evidence="7 8">
    <name type="scientific">Fictibacillus enclensis</name>
    <dbReference type="NCBI Taxonomy" id="1017270"/>
    <lineage>
        <taxon>Bacteria</taxon>
        <taxon>Bacillati</taxon>
        <taxon>Bacillota</taxon>
        <taxon>Bacilli</taxon>
        <taxon>Bacillales</taxon>
        <taxon>Fictibacillaceae</taxon>
        <taxon>Fictibacillus</taxon>
    </lineage>
</organism>
<feature type="binding site" evidence="6">
    <location>
        <position position="129"/>
    </location>
    <ligand>
        <name>Fe cation</name>
        <dbReference type="ChEBI" id="CHEBI:24875"/>
        <note>catalytic</note>
    </ligand>
</feature>
<dbReference type="Pfam" id="PF05995">
    <property type="entry name" value="CDO_I"/>
    <property type="match status" value="1"/>
</dbReference>